<keyword evidence="4" id="KW-1185">Reference proteome</keyword>
<dbReference type="PRINTS" id="PR00862">
    <property type="entry name" value="PROLIGOPTASE"/>
</dbReference>
<organism evidence="3 4">
    <name type="scientific">Stagnimonas aquatica</name>
    <dbReference type="NCBI Taxonomy" id="2689987"/>
    <lineage>
        <taxon>Bacteria</taxon>
        <taxon>Pseudomonadati</taxon>
        <taxon>Pseudomonadota</taxon>
        <taxon>Gammaproteobacteria</taxon>
        <taxon>Nevskiales</taxon>
        <taxon>Nevskiaceae</taxon>
        <taxon>Stagnimonas</taxon>
    </lineage>
</organism>
<dbReference type="GO" id="GO:0004252">
    <property type="term" value="F:serine-type endopeptidase activity"/>
    <property type="evidence" value="ECO:0007669"/>
    <property type="project" value="InterPro"/>
</dbReference>
<proteinExistence type="predicted"/>
<dbReference type="EMBL" id="RJVO01000002">
    <property type="protein sequence ID" value="ROH92190.1"/>
    <property type="molecule type" value="Genomic_DNA"/>
</dbReference>
<dbReference type="Pfam" id="PF00326">
    <property type="entry name" value="Peptidase_S9"/>
    <property type="match status" value="1"/>
</dbReference>
<reference evidence="3 4" key="1">
    <citation type="submission" date="2018-10" db="EMBL/GenBank/DDBJ databases">
        <authorList>
            <person name="Chen W.-M."/>
        </authorList>
    </citation>
    <scope>NUCLEOTIDE SEQUENCE [LARGE SCALE GENOMIC DNA]</scope>
    <source>
        <strain evidence="3 4">THS-13</strain>
    </source>
</reference>
<dbReference type="PANTHER" id="PTHR42776">
    <property type="entry name" value="SERINE PEPTIDASE S9 FAMILY MEMBER"/>
    <property type="match status" value="1"/>
</dbReference>
<dbReference type="Proteomes" id="UP000282106">
    <property type="component" value="Unassembled WGS sequence"/>
</dbReference>
<evidence type="ECO:0000256" key="1">
    <source>
        <dbReference type="ARBA" id="ARBA00022801"/>
    </source>
</evidence>
<accession>A0A3N0VHP5</accession>
<dbReference type="PANTHER" id="PTHR42776:SF27">
    <property type="entry name" value="DIPEPTIDYL PEPTIDASE FAMILY MEMBER 6"/>
    <property type="match status" value="1"/>
</dbReference>
<dbReference type="InterPro" id="IPR029058">
    <property type="entry name" value="AB_hydrolase_fold"/>
</dbReference>
<sequence>MEGIPEIPAALSERLNRYQQVRGASLGGWLPDGSLLISTRFGETAQVHRVKAPGAARSQLTFYPEPVGAMAPHPRQAGFVFAKDKGGDEFFQLYWQDLASGEARLLTDGKSQNSGALWSADGSLLALRTTRRNGKDTDLHLLKFGETQSVPVLEREGSWAALDFSPDNRQLLVLKSISINESELYLLDLASKALTRFHDREQPLAFGGARFGKDGKGVYFVSDEGSEFMRLHYQRLDGGKTEVLSADIPWNVEEFALSAGGSRLAFVSNEDGLAALHLIDLKSGQRIATPKLPAGQIGGIDFDPRGRQLAFSLDRATAPSDVYSFRIGEKTLSRWTESEVGGLNTADFIEPQLIRYPSFDGRSIPAFVYKPKLAAGAKAPVIVSIHGGPEAQALPTFSPVSQYYLKELGIAVITPNVRGSDGYGKSYLKLDNGLKRKDSVKDIGALLDWIALQPDLDAGRVLVMGGSYGGYMTLASMVDYNDRLRAGVDVVGISNFVTFLTNTQDYRRDLRRVEYGDERIPEMRAFMEAIAPLNNAQKITKPMFVVQGLNDPRVPASEAEQMVAKMRGNGGAVWYLAAKDEGHGFRKKSNRDYQTAATVLFLQQTLLGE</sequence>
<evidence type="ECO:0000313" key="4">
    <source>
        <dbReference type="Proteomes" id="UP000282106"/>
    </source>
</evidence>
<protein>
    <submittedName>
        <fullName evidence="3">S9 family peptidase</fullName>
    </submittedName>
</protein>
<dbReference type="Gene3D" id="3.40.50.1820">
    <property type="entry name" value="alpha/beta hydrolase"/>
    <property type="match status" value="1"/>
</dbReference>
<evidence type="ECO:0000259" key="2">
    <source>
        <dbReference type="Pfam" id="PF00326"/>
    </source>
</evidence>
<feature type="domain" description="Peptidase S9 prolyl oligopeptidase catalytic" evidence="2">
    <location>
        <begin position="396"/>
        <end position="606"/>
    </location>
</feature>
<dbReference type="AlphaFoldDB" id="A0A3N0VHP5"/>
<gene>
    <name evidence="3" type="ORF">ED208_06860</name>
</gene>
<comment type="caution">
    <text evidence="3">The sequence shown here is derived from an EMBL/GenBank/DDBJ whole genome shotgun (WGS) entry which is preliminary data.</text>
</comment>
<dbReference type="InterPro" id="IPR001375">
    <property type="entry name" value="Peptidase_S9_cat"/>
</dbReference>
<dbReference type="SUPFAM" id="SSF53474">
    <property type="entry name" value="alpha/beta-Hydrolases"/>
    <property type="match status" value="1"/>
</dbReference>
<dbReference type="InterPro" id="IPR002470">
    <property type="entry name" value="Peptidase_S9A"/>
</dbReference>
<dbReference type="Gene3D" id="2.120.10.30">
    <property type="entry name" value="TolB, C-terminal domain"/>
    <property type="match status" value="1"/>
</dbReference>
<dbReference type="InParanoid" id="A0A3N0VHP5"/>
<evidence type="ECO:0000313" key="3">
    <source>
        <dbReference type="EMBL" id="ROH92190.1"/>
    </source>
</evidence>
<dbReference type="SUPFAM" id="SSF82171">
    <property type="entry name" value="DPP6 N-terminal domain-like"/>
    <property type="match status" value="1"/>
</dbReference>
<dbReference type="GO" id="GO:0006508">
    <property type="term" value="P:proteolysis"/>
    <property type="evidence" value="ECO:0007669"/>
    <property type="project" value="InterPro"/>
</dbReference>
<keyword evidence="1" id="KW-0378">Hydrolase</keyword>
<name>A0A3N0VHP5_9GAMM</name>
<dbReference type="InterPro" id="IPR011042">
    <property type="entry name" value="6-blade_b-propeller_TolB-like"/>
</dbReference>